<keyword evidence="2" id="KW-1185">Reference proteome</keyword>
<dbReference type="AlphaFoldDB" id="A0A8X6TTN6"/>
<dbReference type="Proteomes" id="UP000887013">
    <property type="component" value="Unassembled WGS sequence"/>
</dbReference>
<gene>
    <name evidence="1" type="ORF">NPIL_431831</name>
</gene>
<evidence type="ECO:0000313" key="1">
    <source>
        <dbReference type="EMBL" id="GFT54896.1"/>
    </source>
</evidence>
<evidence type="ECO:0000313" key="2">
    <source>
        <dbReference type="Proteomes" id="UP000887013"/>
    </source>
</evidence>
<reference evidence="1" key="1">
    <citation type="submission" date="2020-08" db="EMBL/GenBank/DDBJ databases">
        <title>Multicomponent nature underlies the extraordinary mechanical properties of spider dragline silk.</title>
        <authorList>
            <person name="Kono N."/>
            <person name="Nakamura H."/>
            <person name="Mori M."/>
            <person name="Yoshida Y."/>
            <person name="Ohtoshi R."/>
            <person name="Malay A.D."/>
            <person name="Moran D.A.P."/>
            <person name="Tomita M."/>
            <person name="Numata K."/>
            <person name="Arakawa K."/>
        </authorList>
    </citation>
    <scope>NUCLEOTIDE SEQUENCE</scope>
</reference>
<accession>A0A8X6TTN6</accession>
<protein>
    <submittedName>
        <fullName evidence="1">Uncharacterized protein</fullName>
    </submittedName>
</protein>
<sequence>MNSVQQLLQHYIKPGLTTIVYGNLATRYDLIKYYLDLMFDDLNIEFRTKEPNIELYCDVLVWFNPEFGEHVYRPNHARVIKAYTILSVFQYRLESLCCKSALESMVFGYL</sequence>
<organism evidence="1 2">
    <name type="scientific">Nephila pilipes</name>
    <name type="common">Giant wood spider</name>
    <name type="synonym">Nephila maculata</name>
    <dbReference type="NCBI Taxonomy" id="299642"/>
    <lineage>
        <taxon>Eukaryota</taxon>
        <taxon>Metazoa</taxon>
        <taxon>Ecdysozoa</taxon>
        <taxon>Arthropoda</taxon>
        <taxon>Chelicerata</taxon>
        <taxon>Arachnida</taxon>
        <taxon>Araneae</taxon>
        <taxon>Araneomorphae</taxon>
        <taxon>Entelegynae</taxon>
        <taxon>Araneoidea</taxon>
        <taxon>Nephilidae</taxon>
        <taxon>Nephila</taxon>
    </lineage>
</organism>
<dbReference type="EMBL" id="BMAW01017630">
    <property type="protein sequence ID" value="GFT54896.1"/>
    <property type="molecule type" value="Genomic_DNA"/>
</dbReference>
<comment type="caution">
    <text evidence="1">The sequence shown here is derived from an EMBL/GenBank/DDBJ whole genome shotgun (WGS) entry which is preliminary data.</text>
</comment>
<name>A0A8X6TTN6_NEPPI</name>
<dbReference type="OrthoDB" id="10575231at2759"/>
<proteinExistence type="predicted"/>